<comment type="caution">
    <text evidence="1">The sequence shown here is derived from an EMBL/GenBank/DDBJ whole genome shotgun (WGS) entry which is preliminary data.</text>
</comment>
<reference evidence="1" key="1">
    <citation type="journal article" date="2022" name="bioRxiv">
        <title>Sequencing and chromosome-scale assembly of the giantPleurodeles waltlgenome.</title>
        <authorList>
            <person name="Brown T."/>
            <person name="Elewa A."/>
            <person name="Iarovenko S."/>
            <person name="Subramanian E."/>
            <person name="Araus A.J."/>
            <person name="Petzold A."/>
            <person name="Susuki M."/>
            <person name="Suzuki K.-i.T."/>
            <person name="Hayashi T."/>
            <person name="Toyoda A."/>
            <person name="Oliveira C."/>
            <person name="Osipova E."/>
            <person name="Leigh N.D."/>
            <person name="Simon A."/>
            <person name="Yun M.H."/>
        </authorList>
    </citation>
    <scope>NUCLEOTIDE SEQUENCE</scope>
    <source>
        <strain evidence="1">20211129_DDA</strain>
        <tissue evidence="1">Liver</tissue>
    </source>
</reference>
<gene>
    <name evidence="1" type="ORF">NDU88_002450</name>
</gene>
<name>A0AAV7MNE2_PLEWA</name>
<dbReference type="Proteomes" id="UP001066276">
    <property type="component" value="Chromosome 9"/>
</dbReference>
<organism evidence="1 2">
    <name type="scientific">Pleurodeles waltl</name>
    <name type="common">Iberian ribbed newt</name>
    <dbReference type="NCBI Taxonomy" id="8319"/>
    <lineage>
        <taxon>Eukaryota</taxon>
        <taxon>Metazoa</taxon>
        <taxon>Chordata</taxon>
        <taxon>Craniata</taxon>
        <taxon>Vertebrata</taxon>
        <taxon>Euteleostomi</taxon>
        <taxon>Amphibia</taxon>
        <taxon>Batrachia</taxon>
        <taxon>Caudata</taxon>
        <taxon>Salamandroidea</taxon>
        <taxon>Salamandridae</taxon>
        <taxon>Pleurodelinae</taxon>
        <taxon>Pleurodeles</taxon>
    </lineage>
</organism>
<evidence type="ECO:0000313" key="1">
    <source>
        <dbReference type="EMBL" id="KAJ1105042.1"/>
    </source>
</evidence>
<proteinExistence type="predicted"/>
<protein>
    <submittedName>
        <fullName evidence="1">Uncharacterized protein</fullName>
    </submittedName>
</protein>
<sequence>MLNPRTSSGIGHDLLWGLPRSHGLWRGCSGVGPAKVVTFQQRSRSWLQVASPDLAAASVRSRPKSVSLNFHQLFLSRAQGLDRAPLVRAGVYPESPGARREKSLLSVRLQTIGGKL</sequence>
<dbReference type="AlphaFoldDB" id="A0AAV7MNE2"/>
<accession>A0AAV7MNE2</accession>
<keyword evidence="2" id="KW-1185">Reference proteome</keyword>
<evidence type="ECO:0000313" key="2">
    <source>
        <dbReference type="Proteomes" id="UP001066276"/>
    </source>
</evidence>
<dbReference type="EMBL" id="JANPWB010000013">
    <property type="protein sequence ID" value="KAJ1105042.1"/>
    <property type="molecule type" value="Genomic_DNA"/>
</dbReference>